<gene>
    <name evidence="7" type="ORF">PHACADRAFT_189481</name>
</gene>
<dbReference type="SUPFAM" id="SSF50630">
    <property type="entry name" value="Acid proteases"/>
    <property type="match status" value="1"/>
</dbReference>
<dbReference type="GeneID" id="18910589"/>
<feature type="active site" evidence="2">
    <location>
        <position position="126"/>
    </location>
</feature>
<dbReference type="FunFam" id="2.40.70.10:FF:000008">
    <property type="entry name" value="Cathepsin D"/>
    <property type="match status" value="1"/>
</dbReference>
<dbReference type="PRINTS" id="PR00792">
    <property type="entry name" value="PEPSIN"/>
</dbReference>
<dbReference type="GO" id="GO:0004190">
    <property type="term" value="F:aspartic-type endopeptidase activity"/>
    <property type="evidence" value="ECO:0007669"/>
    <property type="project" value="InterPro"/>
</dbReference>
<dbReference type="Proteomes" id="UP000008370">
    <property type="component" value="Unassembled WGS sequence"/>
</dbReference>
<feature type="transmembrane region" description="Helical" evidence="4">
    <location>
        <begin position="311"/>
        <end position="332"/>
    </location>
</feature>
<comment type="similarity">
    <text evidence="1">Belongs to the peptidase A1 family.</text>
</comment>
<dbReference type="Gene3D" id="2.40.70.10">
    <property type="entry name" value="Acid Proteases"/>
    <property type="match status" value="3"/>
</dbReference>
<dbReference type="GO" id="GO:0006508">
    <property type="term" value="P:proteolysis"/>
    <property type="evidence" value="ECO:0007669"/>
    <property type="project" value="InterPro"/>
</dbReference>
<proteinExistence type="inferred from homology"/>
<feature type="chain" id="PRO_5003885782" description="Peptidase A1 domain-containing protein" evidence="5">
    <location>
        <begin position="21"/>
        <end position="391"/>
    </location>
</feature>
<dbReference type="PANTHER" id="PTHR47966:SF51">
    <property type="entry name" value="BETA-SITE APP-CLEAVING ENZYME, ISOFORM A-RELATED"/>
    <property type="match status" value="1"/>
</dbReference>
<keyword evidence="4" id="KW-0472">Membrane</keyword>
<feature type="domain" description="Peptidase A1" evidence="6">
    <location>
        <begin position="108"/>
        <end position="391"/>
    </location>
</feature>
<feature type="disulfide bond" evidence="3">
    <location>
        <begin position="139"/>
        <end position="144"/>
    </location>
</feature>
<keyword evidence="8" id="KW-1185">Reference proteome</keyword>
<dbReference type="InParanoid" id="K5WMF6"/>
<keyword evidence="5" id="KW-0732">Signal</keyword>
<dbReference type="AlphaFoldDB" id="K5WMF6"/>
<evidence type="ECO:0000256" key="4">
    <source>
        <dbReference type="SAM" id="Phobius"/>
    </source>
</evidence>
<evidence type="ECO:0000256" key="2">
    <source>
        <dbReference type="PIRSR" id="PIRSR601461-1"/>
    </source>
</evidence>
<evidence type="ECO:0000259" key="6">
    <source>
        <dbReference type="PROSITE" id="PS51767"/>
    </source>
</evidence>
<dbReference type="KEGG" id="pco:PHACADRAFT_189481"/>
<evidence type="ECO:0000256" key="3">
    <source>
        <dbReference type="PIRSR" id="PIRSR601461-2"/>
    </source>
</evidence>
<dbReference type="Pfam" id="PF00026">
    <property type="entry name" value="Asp"/>
    <property type="match status" value="2"/>
</dbReference>
<protein>
    <recommendedName>
        <fullName evidence="6">Peptidase A1 domain-containing protein</fullName>
    </recommendedName>
</protein>
<dbReference type="CDD" id="cd05471">
    <property type="entry name" value="pepsin_like"/>
    <property type="match status" value="1"/>
</dbReference>
<dbReference type="RefSeq" id="XP_007389814.1">
    <property type="nucleotide sequence ID" value="XM_007389752.1"/>
</dbReference>
<dbReference type="PANTHER" id="PTHR47966">
    <property type="entry name" value="BETA-SITE APP-CLEAVING ENZYME, ISOFORM A-RELATED"/>
    <property type="match status" value="1"/>
</dbReference>
<accession>K5WMF6</accession>
<dbReference type="PROSITE" id="PS51767">
    <property type="entry name" value="PEPTIDASE_A1"/>
    <property type="match status" value="1"/>
</dbReference>
<feature type="active site" evidence="2">
    <location>
        <position position="306"/>
    </location>
</feature>
<dbReference type="InterPro" id="IPR033121">
    <property type="entry name" value="PEPTIDASE_A1"/>
</dbReference>
<dbReference type="OrthoDB" id="15189at2759"/>
<dbReference type="FunCoup" id="K5WMF6">
    <property type="interactions" value="62"/>
</dbReference>
<keyword evidence="4" id="KW-1133">Transmembrane helix</keyword>
<reference evidence="7 8" key="1">
    <citation type="journal article" date="2012" name="BMC Genomics">
        <title>Comparative genomics of the white-rot fungi, Phanerochaete carnosa and P. chrysosporium, to elucidate the genetic basis of the distinct wood types they colonize.</title>
        <authorList>
            <person name="Suzuki H."/>
            <person name="MacDonald J."/>
            <person name="Syed K."/>
            <person name="Salamov A."/>
            <person name="Hori C."/>
            <person name="Aerts A."/>
            <person name="Henrissat B."/>
            <person name="Wiebenga A."/>
            <person name="vanKuyk P.A."/>
            <person name="Barry K."/>
            <person name="Lindquist E."/>
            <person name="LaButti K."/>
            <person name="Lapidus A."/>
            <person name="Lucas S."/>
            <person name="Coutinho P."/>
            <person name="Gong Y."/>
            <person name="Samejima M."/>
            <person name="Mahadevan R."/>
            <person name="Abou-Zaid M."/>
            <person name="de Vries R.P."/>
            <person name="Igarashi K."/>
            <person name="Yadav J.S."/>
            <person name="Grigoriev I.V."/>
            <person name="Master E.R."/>
        </authorList>
    </citation>
    <scope>NUCLEOTIDE SEQUENCE [LARGE SCALE GENOMIC DNA]</scope>
    <source>
        <strain evidence="7 8">HHB-10118-sp</strain>
    </source>
</reference>
<keyword evidence="3" id="KW-1015">Disulfide bond</keyword>
<keyword evidence="4" id="KW-0812">Transmembrane</keyword>
<evidence type="ECO:0000256" key="1">
    <source>
        <dbReference type="ARBA" id="ARBA00007447"/>
    </source>
</evidence>
<evidence type="ECO:0000313" key="8">
    <source>
        <dbReference type="Proteomes" id="UP000008370"/>
    </source>
</evidence>
<organism evidence="7 8">
    <name type="scientific">Phanerochaete carnosa (strain HHB-10118-sp)</name>
    <name type="common">White-rot fungus</name>
    <name type="synonym">Peniophora carnosa</name>
    <dbReference type="NCBI Taxonomy" id="650164"/>
    <lineage>
        <taxon>Eukaryota</taxon>
        <taxon>Fungi</taxon>
        <taxon>Dikarya</taxon>
        <taxon>Basidiomycota</taxon>
        <taxon>Agaricomycotina</taxon>
        <taxon>Agaricomycetes</taxon>
        <taxon>Polyporales</taxon>
        <taxon>Phanerochaetaceae</taxon>
        <taxon>Phanerochaete</taxon>
    </lineage>
</organism>
<dbReference type="InterPro" id="IPR021109">
    <property type="entry name" value="Peptidase_aspartic_dom_sf"/>
</dbReference>
<dbReference type="EMBL" id="JH930468">
    <property type="protein sequence ID" value="EKM60349.1"/>
    <property type="molecule type" value="Genomic_DNA"/>
</dbReference>
<dbReference type="HOGENOM" id="CLU_013253_3_0_1"/>
<evidence type="ECO:0000313" key="7">
    <source>
        <dbReference type="EMBL" id="EKM60349.1"/>
    </source>
</evidence>
<feature type="signal peptide" evidence="5">
    <location>
        <begin position="1"/>
        <end position="20"/>
    </location>
</feature>
<dbReference type="InterPro" id="IPR034164">
    <property type="entry name" value="Pepsin-like_dom"/>
</dbReference>
<dbReference type="InterPro" id="IPR001461">
    <property type="entry name" value="Aspartic_peptidase_A1"/>
</dbReference>
<name>K5WMF6_PHACS</name>
<evidence type="ECO:0000256" key="5">
    <source>
        <dbReference type="SAM" id="SignalP"/>
    </source>
</evidence>
<sequence>MFCKATLIPVTLALLTTTSSIVHAPGVKVALEERSTLTRADRTFDHENVILDGIKIQNKYQRNLRNLLANTDSLPKGWEIKDFITVSSSSEKHAVGIEALANDKNVEWLGPITIGTPNQPFNIQIDTGSPNLWIPSSSCANPLCNGKSKYNASALSTSSQKNGTFIISYGDNSTVSGPIYTDTVIITGLTTTDQYFSSVTIVSASFGKHPSDGILGLSYGSLSCLGGVYPFFNTLINQKKVSMGKFGFTLGSVSSELYLGGTDTSKYTGSIEYHDVVTLTGLWMATGAKSLVGLTTMSSGFNMIIDSGKTYMYALQAMVSAFYVAIQGSFIFKSKTWEVTNANFNRGETSMGSSQCVGALIATSKGLGLGDNTWLLGDAFMKNVYTTFSFN</sequence>